<dbReference type="Proteomes" id="UP001221142">
    <property type="component" value="Unassembled WGS sequence"/>
</dbReference>
<keyword evidence="1" id="KW-1133">Transmembrane helix</keyword>
<feature type="transmembrane region" description="Helical" evidence="1">
    <location>
        <begin position="14"/>
        <end position="37"/>
    </location>
</feature>
<accession>A0AAD7B283</accession>
<reference evidence="2" key="1">
    <citation type="submission" date="2023-03" db="EMBL/GenBank/DDBJ databases">
        <title>Massive genome expansion in bonnet fungi (Mycena s.s.) driven by repeated elements and novel gene families across ecological guilds.</title>
        <authorList>
            <consortium name="Lawrence Berkeley National Laboratory"/>
            <person name="Harder C.B."/>
            <person name="Miyauchi S."/>
            <person name="Viragh M."/>
            <person name="Kuo A."/>
            <person name="Thoen E."/>
            <person name="Andreopoulos B."/>
            <person name="Lu D."/>
            <person name="Skrede I."/>
            <person name="Drula E."/>
            <person name="Henrissat B."/>
            <person name="Morin E."/>
            <person name="Kohler A."/>
            <person name="Barry K."/>
            <person name="LaButti K."/>
            <person name="Morin E."/>
            <person name="Salamov A."/>
            <person name="Lipzen A."/>
            <person name="Mereny Z."/>
            <person name="Hegedus B."/>
            <person name="Baldrian P."/>
            <person name="Stursova M."/>
            <person name="Weitz H."/>
            <person name="Taylor A."/>
            <person name="Grigoriev I.V."/>
            <person name="Nagy L.G."/>
            <person name="Martin F."/>
            <person name="Kauserud H."/>
        </authorList>
    </citation>
    <scope>NUCLEOTIDE SEQUENCE</scope>
    <source>
        <strain evidence="2">9284</strain>
    </source>
</reference>
<name>A0AAD7B283_9AGAR</name>
<feature type="transmembrane region" description="Helical" evidence="1">
    <location>
        <begin position="106"/>
        <end position="126"/>
    </location>
</feature>
<feature type="transmembrane region" description="Helical" evidence="1">
    <location>
        <begin position="180"/>
        <end position="197"/>
    </location>
</feature>
<feature type="transmembrane region" description="Helical" evidence="1">
    <location>
        <begin position="209"/>
        <end position="234"/>
    </location>
</feature>
<sequence>MQMQLISDAGVTDFAILIVGSFLYGIVALLFISNIYFLATRRTLAGKTRSKRQNFTSLAFLGSTALFLVVTAFWTIVVYRGYLEFIARGNPTSQEKFYRTTDEHTLVIIGALLFVSFLLGDLLLVYRLWVIWGGHRKIMILPLCVLIAATVVSIIVLLQIAQLFPPSKNMEALDDIARNLSFANNVYCTAAIVYRVLRANRYTHPESRLMSILAILVESAALQMCWFIVLGVAIPVSSAAALFLVATFPGITAITNLLIHARVGLGWSQETTSRHRDHEESTRKGRLQKGVTTRCVPVSVAGIHLNTFDAAGLRRMSFI</sequence>
<gene>
    <name evidence="2" type="ORF">FB45DRAFT_389353</name>
</gene>
<comment type="caution">
    <text evidence="2">The sequence shown here is derived from an EMBL/GenBank/DDBJ whole genome shotgun (WGS) entry which is preliminary data.</text>
</comment>
<keyword evidence="1" id="KW-0812">Transmembrane</keyword>
<evidence type="ECO:0000313" key="3">
    <source>
        <dbReference type="Proteomes" id="UP001221142"/>
    </source>
</evidence>
<evidence type="ECO:0000313" key="2">
    <source>
        <dbReference type="EMBL" id="KAJ7608218.1"/>
    </source>
</evidence>
<proteinExistence type="predicted"/>
<organism evidence="2 3">
    <name type="scientific">Roridomyces roridus</name>
    <dbReference type="NCBI Taxonomy" id="1738132"/>
    <lineage>
        <taxon>Eukaryota</taxon>
        <taxon>Fungi</taxon>
        <taxon>Dikarya</taxon>
        <taxon>Basidiomycota</taxon>
        <taxon>Agaricomycotina</taxon>
        <taxon>Agaricomycetes</taxon>
        <taxon>Agaricomycetidae</taxon>
        <taxon>Agaricales</taxon>
        <taxon>Marasmiineae</taxon>
        <taxon>Mycenaceae</taxon>
        <taxon>Roridomyces</taxon>
    </lineage>
</organism>
<keyword evidence="3" id="KW-1185">Reference proteome</keyword>
<dbReference type="EMBL" id="JARKIF010000046">
    <property type="protein sequence ID" value="KAJ7608218.1"/>
    <property type="molecule type" value="Genomic_DNA"/>
</dbReference>
<evidence type="ECO:0000256" key="1">
    <source>
        <dbReference type="SAM" id="Phobius"/>
    </source>
</evidence>
<feature type="transmembrane region" description="Helical" evidence="1">
    <location>
        <begin position="58"/>
        <end position="79"/>
    </location>
</feature>
<keyword evidence="1" id="KW-0472">Membrane</keyword>
<feature type="transmembrane region" description="Helical" evidence="1">
    <location>
        <begin position="138"/>
        <end position="160"/>
    </location>
</feature>
<feature type="transmembrane region" description="Helical" evidence="1">
    <location>
        <begin position="240"/>
        <end position="259"/>
    </location>
</feature>
<dbReference type="AlphaFoldDB" id="A0AAD7B283"/>
<protein>
    <submittedName>
        <fullName evidence="2">Uncharacterized protein</fullName>
    </submittedName>
</protein>